<dbReference type="AlphaFoldDB" id="K0TMW4"/>
<sequence length="522" mass="57729">MTERRSPLTAVARLAEESALRLMIDSYSHTLSCLKTSRRRDPYLRTQPESYFLVIEEKEDEDVFVGLENALVASLLCLRESAFESPEESAHASCALLLYKRFKSFTEAVNDSNATRRISQRGLEWLEHAVRRCNHLLPEPRPIASSNVLEGFHFEAPALVYSCSSLQSREEVPYSSAAANFMDWSSMLASLPWVRSGALHCHFLRSAMASSRAPAIATEDTFFLVCQGNERLLAHRSIVSIRSGKLAGSIRFSESLSESEGDLEVHVDLPPAVAKILLCHIYHGSIALGLLRDKSQQCRQLLELALLADEYLCPSLLLECEVRLLAPTHGACICKHCGGGSVLSRDETKCPVHLRCLDDASCVECRGCQVVGVHDLRVTSFVAPDNSGLINAETALDVIAVGQQLAESSRESCFGLKYTTTGAIEICAMAFNSGFIDLNDPNSGCLEVPFEAAKMFSTWFVLRDFTSVMKSSSFFRYSDGDEKDATLLLQTCLEELAQNPFKDSRKQLIDRMIGTGNLTARE</sequence>
<gene>
    <name evidence="1" type="ORF">THAOC_01653</name>
</gene>
<dbReference type="EMBL" id="AGNL01001980">
    <property type="protein sequence ID" value="EJK76576.1"/>
    <property type="molecule type" value="Genomic_DNA"/>
</dbReference>
<accession>K0TMW4</accession>
<evidence type="ECO:0008006" key="3">
    <source>
        <dbReference type="Google" id="ProtNLM"/>
    </source>
</evidence>
<dbReference type="OrthoDB" id="46010at2759"/>
<evidence type="ECO:0000313" key="1">
    <source>
        <dbReference type="EMBL" id="EJK76576.1"/>
    </source>
</evidence>
<comment type="caution">
    <text evidence="1">The sequence shown here is derived from an EMBL/GenBank/DDBJ whole genome shotgun (WGS) entry which is preliminary data.</text>
</comment>
<evidence type="ECO:0000313" key="2">
    <source>
        <dbReference type="Proteomes" id="UP000266841"/>
    </source>
</evidence>
<organism evidence="1 2">
    <name type="scientific">Thalassiosira oceanica</name>
    <name type="common">Marine diatom</name>
    <dbReference type="NCBI Taxonomy" id="159749"/>
    <lineage>
        <taxon>Eukaryota</taxon>
        <taxon>Sar</taxon>
        <taxon>Stramenopiles</taxon>
        <taxon>Ochrophyta</taxon>
        <taxon>Bacillariophyta</taxon>
        <taxon>Coscinodiscophyceae</taxon>
        <taxon>Thalassiosirophycidae</taxon>
        <taxon>Thalassiosirales</taxon>
        <taxon>Thalassiosiraceae</taxon>
        <taxon>Thalassiosira</taxon>
    </lineage>
</organism>
<name>K0TMW4_THAOC</name>
<keyword evidence="2" id="KW-1185">Reference proteome</keyword>
<dbReference type="SUPFAM" id="SSF54695">
    <property type="entry name" value="POZ domain"/>
    <property type="match status" value="1"/>
</dbReference>
<dbReference type="InterPro" id="IPR011333">
    <property type="entry name" value="SKP1/BTB/POZ_sf"/>
</dbReference>
<proteinExistence type="predicted"/>
<reference evidence="1 2" key="1">
    <citation type="journal article" date="2012" name="Genome Biol.">
        <title>Genome and low-iron response of an oceanic diatom adapted to chronic iron limitation.</title>
        <authorList>
            <person name="Lommer M."/>
            <person name="Specht M."/>
            <person name="Roy A.S."/>
            <person name="Kraemer L."/>
            <person name="Andreson R."/>
            <person name="Gutowska M.A."/>
            <person name="Wolf J."/>
            <person name="Bergner S.V."/>
            <person name="Schilhabel M.B."/>
            <person name="Klostermeier U.C."/>
            <person name="Beiko R.G."/>
            <person name="Rosenstiel P."/>
            <person name="Hippler M."/>
            <person name="Laroche J."/>
        </authorList>
    </citation>
    <scope>NUCLEOTIDE SEQUENCE [LARGE SCALE GENOMIC DNA]</scope>
    <source>
        <strain evidence="1 2">CCMP1005</strain>
    </source>
</reference>
<protein>
    <recommendedName>
        <fullName evidence="3">BTB domain-containing protein</fullName>
    </recommendedName>
</protein>
<dbReference type="Gene3D" id="3.30.710.10">
    <property type="entry name" value="Potassium Channel Kv1.1, Chain A"/>
    <property type="match status" value="1"/>
</dbReference>
<dbReference type="Proteomes" id="UP000266841">
    <property type="component" value="Unassembled WGS sequence"/>
</dbReference>